<dbReference type="PROSITE" id="PS51722">
    <property type="entry name" value="G_TR_2"/>
    <property type="match status" value="1"/>
</dbReference>
<keyword evidence="6" id="KW-0472">Membrane</keyword>
<dbReference type="CDD" id="cd16260">
    <property type="entry name" value="EF4_III"/>
    <property type="match status" value="1"/>
</dbReference>
<dbReference type="HAMAP" id="MF_00071">
    <property type="entry name" value="LepA"/>
    <property type="match status" value="1"/>
</dbReference>
<protein>
    <recommendedName>
        <fullName evidence="6">Elongation factor 4</fullName>
        <shortName evidence="6">EF-4</shortName>
        <ecNumber evidence="6">3.6.5.n1</ecNumber>
    </recommendedName>
    <alternativeName>
        <fullName evidence="6">Ribosomal back-translocase LepA</fullName>
    </alternativeName>
</protein>
<dbReference type="InterPro" id="IPR006297">
    <property type="entry name" value="EF-4"/>
</dbReference>
<dbReference type="InterPro" id="IPR035647">
    <property type="entry name" value="EFG_III/V"/>
</dbReference>
<proteinExistence type="inferred from homology"/>
<dbReference type="EC" id="3.6.5.n1" evidence="6"/>
<comment type="caution">
    <text evidence="8">The sequence shown here is derived from an EMBL/GenBank/DDBJ whole genome shotgun (WGS) entry which is preliminary data.</text>
</comment>
<dbReference type="Gene3D" id="2.40.30.10">
    <property type="entry name" value="Translation factors"/>
    <property type="match status" value="1"/>
</dbReference>
<comment type="function">
    <text evidence="6">Required for accurate and efficient protein synthesis under certain stress conditions. May act as a fidelity factor of the translation reaction, by catalyzing a one-codon backward translocation of tRNAs on improperly translocated ribosomes. Back-translocation proceeds from a post-translocation (POST) complex to a pre-translocation (PRE) complex, thus giving elongation factor G a second chance to translocate the tRNAs correctly. Binds to ribosomes in a GTP-dependent manner.</text>
</comment>
<dbReference type="InterPro" id="IPR000795">
    <property type="entry name" value="T_Tr_GTP-bd_dom"/>
</dbReference>
<feature type="binding site" evidence="6">
    <location>
        <begin position="14"/>
        <end position="19"/>
    </location>
    <ligand>
        <name>GTP</name>
        <dbReference type="ChEBI" id="CHEBI:37565"/>
    </ligand>
</feature>
<dbReference type="InterPro" id="IPR027417">
    <property type="entry name" value="P-loop_NTPase"/>
</dbReference>
<evidence type="ECO:0000256" key="4">
    <source>
        <dbReference type="ARBA" id="ARBA00022917"/>
    </source>
</evidence>
<dbReference type="InterPro" id="IPR035654">
    <property type="entry name" value="LepA_IV"/>
</dbReference>
<evidence type="ECO:0000256" key="6">
    <source>
        <dbReference type="HAMAP-Rule" id="MF_00071"/>
    </source>
</evidence>
<evidence type="ECO:0000259" key="7">
    <source>
        <dbReference type="PROSITE" id="PS51722"/>
    </source>
</evidence>
<dbReference type="PANTHER" id="PTHR43512">
    <property type="entry name" value="TRANSLATION FACTOR GUF1-RELATED"/>
    <property type="match status" value="1"/>
</dbReference>
<dbReference type="GO" id="GO:0016787">
    <property type="term" value="F:hydrolase activity"/>
    <property type="evidence" value="ECO:0007669"/>
    <property type="project" value="UniProtKB-KW"/>
</dbReference>
<evidence type="ECO:0000313" key="8">
    <source>
        <dbReference type="EMBL" id="MDI9859532.1"/>
    </source>
</evidence>
<dbReference type="InterPro" id="IPR013842">
    <property type="entry name" value="LepA_CTD"/>
</dbReference>
<dbReference type="EMBL" id="JASHIF010000008">
    <property type="protein sequence ID" value="MDI9859532.1"/>
    <property type="molecule type" value="Genomic_DNA"/>
</dbReference>
<keyword evidence="3 6" id="KW-0378">Hydrolase</keyword>
<feature type="domain" description="Tr-type G" evidence="7">
    <location>
        <begin position="2"/>
        <end position="183"/>
    </location>
</feature>
<dbReference type="PANTHER" id="PTHR43512:SF4">
    <property type="entry name" value="TRANSLATION FACTOR GUF1 HOMOLOG, CHLOROPLASTIC"/>
    <property type="match status" value="1"/>
</dbReference>
<dbReference type="CDD" id="cd03709">
    <property type="entry name" value="lepA_C"/>
    <property type="match status" value="1"/>
</dbReference>
<dbReference type="Gene3D" id="3.30.70.2570">
    <property type="entry name" value="Elongation factor 4, C-terminal domain"/>
    <property type="match status" value="1"/>
</dbReference>
<evidence type="ECO:0000256" key="2">
    <source>
        <dbReference type="ARBA" id="ARBA00022741"/>
    </source>
</evidence>
<dbReference type="SUPFAM" id="SSF52540">
    <property type="entry name" value="P-loop containing nucleoside triphosphate hydrolases"/>
    <property type="match status" value="1"/>
</dbReference>
<evidence type="ECO:0000256" key="3">
    <source>
        <dbReference type="ARBA" id="ARBA00022801"/>
    </source>
</evidence>
<dbReference type="InterPro" id="IPR005225">
    <property type="entry name" value="Small_GTP-bd"/>
</dbReference>
<dbReference type="GO" id="GO:0003746">
    <property type="term" value="F:translation elongation factor activity"/>
    <property type="evidence" value="ECO:0007669"/>
    <property type="project" value="UniProtKB-KW"/>
</dbReference>
<sequence>MKNIRNFCIIAHIDHGKSTLADRLIEFTNTVQKRDMQAQLLDDMDLERERGITIKSHAIQMNYQYGDESYTFNLIDTPGHVDFSYEVSRSIAACEGALLIVDASQGIEAQTISNLFLALNHDLVIIPVLNKIDLPGAMPEEVKDQVVDLLGCDRDEIIHASGKEGIGIKDILDAIVERVPAPKGNPDSELQALIFDSVFNSFRGIEVIFRVYNGTIKKGDKVKFVATGKEYTADEIGTLRFDKEPKSEVKAGDVGYLISGIKDAKEVKVGDTITHRDKPCLDMIQGFEEVKPMVFAGIYPVDTTEFEDLRDAMEKLQLNDASLVWEPETSAALGFGFRCGFLGMLHMEIVQERLEREFDMTVITTVPSVKFKVNTTNEGEIWVSAPSELPDPNKINSVEEPFIKAQIISKSDYVGSIMKLCMDKRGILKNQIYLTSDRVELQFDMPLSEVVFDFFDKLKTISRGYASLDYEFKGYEESDMVKLDIMLNAEPVDALSAIVHREKAYEWGKRLCEKLRELLPRQQFEIAIQAAIGQKIIARETVKALRKDVLAKCYGGDISRKRKLLEKQKKGKKRMRQVGNVEIPQEAFMAVLKLD</sequence>
<dbReference type="InterPro" id="IPR000640">
    <property type="entry name" value="EFG_V-like"/>
</dbReference>
<dbReference type="Gene3D" id="3.30.70.240">
    <property type="match status" value="1"/>
</dbReference>
<keyword evidence="4 6" id="KW-0648">Protein biosynthesis</keyword>
<dbReference type="InterPro" id="IPR009000">
    <property type="entry name" value="Transl_B-barrel_sf"/>
</dbReference>
<dbReference type="Proteomes" id="UP001236507">
    <property type="component" value="Unassembled WGS sequence"/>
</dbReference>
<dbReference type="SUPFAM" id="SSF50447">
    <property type="entry name" value="Translation proteins"/>
    <property type="match status" value="1"/>
</dbReference>
<keyword evidence="5 6" id="KW-0342">GTP-binding</keyword>
<comment type="catalytic activity">
    <reaction evidence="6">
        <text>GTP + H2O = GDP + phosphate + H(+)</text>
        <dbReference type="Rhea" id="RHEA:19669"/>
        <dbReference type="ChEBI" id="CHEBI:15377"/>
        <dbReference type="ChEBI" id="CHEBI:15378"/>
        <dbReference type="ChEBI" id="CHEBI:37565"/>
        <dbReference type="ChEBI" id="CHEBI:43474"/>
        <dbReference type="ChEBI" id="CHEBI:58189"/>
        <dbReference type="EC" id="3.6.5.n1"/>
    </reaction>
</comment>
<keyword evidence="6" id="KW-1003">Cell membrane</keyword>
<gene>
    <name evidence="6 8" type="primary">lepA</name>
    <name evidence="8" type="ORF">QM524_09945</name>
</gene>
<dbReference type="SUPFAM" id="SSF54980">
    <property type="entry name" value="EF-G C-terminal domain-like"/>
    <property type="match status" value="2"/>
</dbReference>
<dbReference type="CDD" id="cd01890">
    <property type="entry name" value="LepA"/>
    <property type="match status" value="1"/>
</dbReference>
<evidence type="ECO:0000256" key="5">
    <source>
        <dbReference type="ARBA" id="ARBA00023134"/>
    </source>
</evidence>
<keyword evidence="2 6" id="KW-0547">Nucleotide-binding</keyword>
<feature type="binding site" evidence="6">
    <location>
        <begin position="130"/>
        <end position="133"/>
    </location>
    <ligand>
        <name>GTP</name>
        <dbReference type="ChEBI" id="CHEBI:37565"/>
    </ligand>
</feature>
<dbReference type="NCBIfam" id="TIGR00231">
    <property type="entry name" value="small_GTP"/>
    <property type="match status" value="1"/>
</dbReference>
<dbReference type="RefSeq" id="WP_095163976.1">
    <property type="nucleotide sequence ID" value="NZ_JASHIF010000008.1"/>
</dbReference>
<comment type="subcellular location">
    <subcellularLocation>
        <location evidence="6">Cell membrane</location>
        <topology evidence="6">Peripheral membrane protein</topology>
        <orientation evidence="6">Cytoplasmic side</orientation>
    </subcellularLocation>
</comment>
<dbReference type="PRINTS" id="PR00315">
    <property type="entry name" value="ELONGATNFCT"/>
</dbReference>
<organism evidence="8 9">
    <name type="scientific">Flectobacillus roseus</name>
    <dbReference type="NCBI Taxonomy" id="502259"/>
    <lineage>
        <taxon>Bacteria</taxon>
        <taxon>Pseudomonadati</taxon>
        <taxon>Bacteroidota</taxon>
        <taxon>Cytophagia</taxon>
        <taxon>Cytophagales</taxon>
        <taxon>Flectobacillaceae</taxon>
        <taxon>Flectobacillus</taxon>
    </lineage>
</organism>
<dbReference type="Pfam" id="PF00009">
    <property type="entry name" value="GTP_EFTU"/>
    <property type="match status" value="1"/>
</dbReference>
<comment type="similarity">
    <text evidence="1 6">Belongs to the TRAFAC class translation factor GTPase superfamily. Classic translation factor GTPase family. LepA subfamily.</text>
</comment>
<keyword evidence="8" id="KW-0251">Elongation factor</keyword>
<evidence type="ECO:0000313" key="9">
    <source>
        <dbReference type="Proteomes" id="UP001236507"/>
    </source>
</evidence>
<accession>A0ABT6Y7H8</accession>
<reference evidence="8 9" key="1">
    <citation type="submission" date="2023-05" db="EMBL/GenBank/DDBJ databases">
        <title>Novel species of genus Flectobacillus isolated from stream in China.</title>
        <authorList>
            <person name="Lu H."/>
        </authorList>
    </citation>
    <scope>NUCLEOTIDE SEQUENCE [LARGE SCALE GENOMIC DNA]</scope>
    <source>
        <strain evidence="8 9">KCTC 42575</strain>
    </source>
</reference>
<evidence type="ECO:0000256" key="1">
    <source>
        <dbReference type="ARBA" id="ARBA00005454"/>
    </source>
</evidence>
<dbReference type="Gene3D" id="3.40.50.300">
    <property type="entry name" value="P-loop containing nucleotide triphosphate hydrolases"/>
    <property type="match status" value="1"/>
</dbReference>
<dbReference type="Pfam" id="PF00679">
    <property type="entry name" value="EFG_C"/>
    <property type="match status" value="1"/>
</dbReference>
<dbReference type="InterPro" id="IPR038363">
    <property type="entry name" value="LepA_C_sf"/>
</dbReference>
<dbReference type="CDD" id="cd03699">
    <property type="entry name" value="EF4_II"/>
    <property type="match status" value="1"/>
</dbReference>
<name>A0ABT6Y7H8_9BACT</name>
<dbReference type="NCBIfam" id="TIGR01393">
    <property type="entry name" value="lepA"/>
    <property type="match status" value="1"/>
</dbReference>
<dbReference type="Pfam" id="PF03144">
    <property type="entry name" value="GTP_EFTU_D2"/>
    <property type="match status" value="1"/>
</dbReference>
<dbReference type="InterPro" id="IPR004161">
    <property type="entry name" value="EFTu-like_2"/>
</dbReference>
<dbReference type="Pfam" id="PF06421">
    <property type="entry name" value="LepA_C"/>
    <property type="match status" value="1"/>
</dbReference>
<keyword evidence="9" id="KW-1185">Reference proteome</keyword>
<dbReference type="Gene3D" id="3.30.70.870">
    <property type="entry name" value="Elongation Factor G (Translational Gtpase), domain 3"/>
    <property type="match status" value="1"/>
</dbReference>